<keyword evidence="1" id="KW-0472">Membrane</keyword>
<reference evidence="2 3" key="1">
    <citation type="submission" date="2023-03" db="EMBL/GenBank/DDBJ databases">
        <title>High recombination rates correlate with genetic variation in Cardiocondyla obscurior ants.</title>
        <authorList>
            <person name="Errbii M."/>
        </authorList>
    </citation>
    <scope>NUCLEOTIDE SEQUENCE [LARGE SCALE GENOMIC DNA]</scope>
    <source>
        <strain evidence="2">Alpha-2009</strain>
        <tissue evidence="2">Whole body</tissue>
    </source>
</reference>
<evidence type="ECO:0000256" key="1">
    <source>
        <dbReference type="SAM" id="Phobius"/>
    </source>
</evidence>
<evidence type="ECO:0000313" key="2">
    <source>
        <dbReference type="EMBL" id="KAL0131827.1"/>
    </source>
</evidence>
<evidence type="ECO:0000313" key="3">
    <source>
        <dbReference type="Proteomes" id="UP001430953"/>
    </source>
</evidence>
<keyword evidence="1" id="KW-0812">Transmembrane</keyword>
<keyword evidence="1" id="KW-1133">Transmembrane helix</keyword>
<name>A0AAW2GWZ6_9HYME</name>
<gene>
    <name evidence="2" type="ORF">PUN28_002996</name>
</gene>
<organism evidence="2 3">
    <name type="scientific">Cardiocondyla obscurior</name>
    <dbReference type="NCBI Taxonomy" id="286306"/>
    <lineage>
        <taxon>Eukaryota</taxon>
        <taxon>Metazoa</taxon>
        <taxon>Ecdysozoa</taxon>
        <taxon>Arthropoda</taxon>
        <taxon>Hexapoda</taxon>
        <taxon>Insecta</taxon>
        <taxon>Pterygota</taxon>
        <taxon>Neoptera</taxon>
        <taxon>Endopterygota</taxon>
        <taxon>Hymenoptera</taxon>
        <taxon>Apocrita</taxon>
        <taxon>Aculeata</taxon>
        <taxon>Formicoidea</taxon>
        <taxon>Formicidae</taxon>
        <taxon>Myrmicinae</taxon>
        <taxon>Cardiocondyla</taxon>
    </lineage>
</organism>
<feature type="transmembrane region" description="Helical" evidence="1">
    <location>
        <begin position="18"/>
        <end position="41"/>
    </location>
</feature>
<accession>A0AAW2GWZ6</accession>
<dbReference type="AlphaFoldDB" id="A0AAW2GWZ6"/>
<protein>
    <submittedName>
        <fullName evidence="2">Uncharacterized protein</fullName>
    </submittedName>
</protein>
<sequence>MFSHYFRFVQNNYVSKRIYYDLCKIIKITIYTNVLISFLLLKKNIKKSYREKSDYIKIYLHAIVKSIWLYLVH</sequence>
<keyword evidence="3" id="KW-1185">Reference proteome</keyword>
<comment type="caution">
    <text evidence="2">The sequence shown here is derived from an EMBL/GenBank/DDBJ whole genome shotgun (WGS) entry which is preliminary data.</text>
</comment>
<proteinExistence type="predicted"/>
<dbReference type="Proteomes" id="UP001430953">
    <property type="component" value="Unassembled WGS sequence"/>
</dbReference>
<dbReference type="EMBL" id="JADYXP020000002">
    <property type="protein sequence ID" value="KAL0131827.1"/>
    <property type="molecule type" value="Genomic_DNA"/>
</dbReference>